<sequence>VYYYTDKFYVGLSAPNLLETKHLEKDNGTISKASEKMHYFGTVGYVFDLSETLKMKPSVMAKAVSGSPLSIDGSLNFLFNDRLELGASYRFGDSVSGLINFGVTRDLRIGYAYDYTTTNLGNYNDGTHEVFLQWDIDFSKKNLKSPRFF</sequence>
<dbReference type="AlphaFoldDB" id="A0A3N4NC74"/>
<dbReference type="EMBL" id="RPFJ01000121">
    <property type="protein sequence ID" value="RPD89700.1"/>
    <property type="molecule type" value="Genomic_DNA"/>
</dbReference>
<evidence type="ECO:0000313" key="1">
    <source>
        <dbReference type="EMBL" id="RPD89700.1"/>
    </source>
</evidence>
<name>A0A3N4NC74_9FLAO</name>
<evidence type="ECO:0000313" key="2">
    <source>
        <dbReference type="Proteomes" id="UP000270856"/>
    </source>
</evidence>
<feature type="non-terminal residue" evidence="1">
    <location>
        <position position="1"/>
    </location>
</feature>
<gene>
    <name evidence="1" type="ORF">EGM88_15820</name>
</gene>
<protein>
    <submittedName>
        <fullName evidence="1">Type IX secretion system membrane protein PorP/SprF</fullName>
    </submittedName>
</protein>
<comment type="caution">
    <text evidence="1">The sequence shown here is derived from an EMBL/GenBank/DDBJ whole genome shotgun (WGS) entry which is preliminary data.</text>
</comment>
<dbReference type="Proteomes" id="UP000270856">
    <property type="component" value="Unassembled WGS sequence"/>
</dbReference>
<dbReference type="InterPro" id="IPR019861">
    <property type="entry name" value="PorP/SprF_Bacteroidetes"/>
</dbReference>
<dbReference type="NCBIfam" id="TIGR03519">
    <property type="entry name" value="T9SS_PorP_fam"/>
    <property type="match status" value="1"/>
</dbReference>
<proteinExistence type="predicted"/>
<dbReference type="Pfam" id="PF11751">
    <property type="entry name" value="PorP_SprF"/>
    <property type="match status" value="1"/>
</dbReference>
<dbReference type="OrthoDB" id="1361524at2"/>
<accession>A0A3N4NC74</accession>
<keyword evidence="2" id="KW-1185">Reference proteome</keyword>
<reference evidence="1 2" key="1">
    <citation type="submission" date="2018-11" db="EMBL/GenBank/DDBJ databases">
        <title>Aureibaculum marinum gen. nov., sp. nov., a member of the family Flavobacteriaceae isolated from the Bohai Sea.</title>
        <authorList>
            <person name="Ji X."/>
        </authorList>
    </citation>
    <scope>NUCLEOTIDE SEQUENCE [LARGE SCALE GENOMIC DNA]</scope>
    <source>
        <strain evidence="1 2">BH-SD17</strain>
    </source>
</reference>
<dbReference type="RefSeq" id="WP_148084107.1">
    <property type="nucleotide sequence ID" value="NZ_RPFJ01000121.1"/>
</dbReference>
<organism evidence="1 2">
    <name type="scientific">Aureibaculum marinum</name>
    <dbReference type="NCBI Taxonomy" id="2487930"/>
    <lineage>
        <taxon>Bacteria</taxon>
        <taxon>Pseudomonadati</taxon>
        <taxon>Bacteroidota</taxon>
        <taxon>Flavobacteriia</taxon>
        <taxon>Flavobacteriales</taxon>
        <taxon>Flavobacteriaceae</taxon>
        <taxon>Aureibaculum</taxon>
    </lineage>
</organism>